<keyword evidence="2 3" id="KW-1005">Bacterial flagellum biogenesis</keyword>
<evidence type="ECO:0000256" key="3">
    <source>
        <dbReference type="RuleBase" id="RU362076"/>
    </source>
</evidence>
<keyword evidence="4" id="KW-0966">Cell projection</keyword>
<dbReference type="Proteomes" id="UP000512286">
    <property type="component" value="Chromosome"/>
</dbReference>
<dbReference type="RefSeq" id="WP_181601031.1">
    <property type="nucleotide sequence ID" value="NZ_CP059378.1"/>
</dbReference>
<dbReference type="AlphaFoldDB" id="A0A7D7A2G7"/>
<name>A0A7D7A2G7_9CLOT</name>
<evidence type="ECO:0000313" key="5">
    <source>
        <dbReference type="Proteomes" id="UP000512286"/>
    </source>
</evidence>
<organism evidence="4 5">
    <name type="scientific">Clostridium intestinale</name>
    <dbReference type="NCBI Taxonomy" id="36845"/>
    <lineage>
        <taxon>Bacteria</taxon>
        <taxon>Bacillati</taxon>
        <taxon>Bacillota</taxon>
        <taxon>Clostridia</taxon>
        <taxon>Eubacteriales</taxon>
        <taxon>Clostridiaceae</taxon>
        <taxon>Clostridium</taxon>
    </lineage>
</organism>
<evidence type="ECO:0000313" key="4">
    <source>
        <dbReference type="EMBL" id="QLY78740.1"/>
    </source>
</evidence>
<proteinExistence type="inferred from homology"/>
<comment type="similarity">
    <text evidence="1 3">Belongs to the FlgD family.</text>
</comment>
<evidence type="ECO:0000256" key="1">
    <source>
        <dbReference type="ARBA" id="ARBA00010577"/>
    </source>
</evidence>
<evidence type="ECO:0000256" key="2">
    <source>
        <dbReference type="ARBA" id="ARBA00022795"/>
    </source>
</evidence>
<dbReference type="Pfam" id="PF03963">
    <property type="entry name" value="FlgD"/>
    <property type="match status" value="1"/>
</dbReference>
<keyword evidence="4" id="KW-0282">Flagellum</keyword>
<dbReference type="GO" id="GO:0044781">
    <property type="term" value="P:bacterial-type flagellum organization"/>
    <property type="evidence" value="ECO:0007669"/>
    <property type="project" value="UniProtKB-UniRule"/>
</dbReference>
<dbReference type="KEGG" id="cint:HZF06_16850"/>
<dbReference type="InterPro" id="IPR005648">
    <property type="entry name" value="FlgD"/>
</dbReference>
<dbReference type="EMBL" id="CP059378">
    <property type="protein sequence ID" value="QLY78740.1"/>
    <property type="molecule type" value="Genomic_DNA"/>
</dbReference>
<comment type="function">
    <text evidence="3">Required for flagellar hook formation. May act as a scaffolding protein.</text>
</comment>
<accession>A0A7D7A2G7</accession>
<reference evidence="4 5" key="1">
    <citation type="submission" date="2020-07" db="EMBL/GenBank/DDBJ databases">
        <title>Electron transfer.</title>
        <authorList>
            <person name="Huang L."/>
            <person name="Liu X."/>
            <person name="Zhou S."/>
        </authorList>
    </citation>
    <scope>NUCLEOTIDE SEQUENCE [LARGE SCALE GENOMIC DNA]</scope>
    <source>
        <strain evidence="4 5">Lx1</strain>
    </source>
</reference>
<gene>
    <name evidence="4" type="ORF">HZF06_16850</name>
</gene>
<keyword evidence="4" id="KW-0969">Cilium</keyword>
<sequence length="224" mass="23617">MASTSAIGYSGSATATDRGTKIVKAGSDLDKNSFLKILAAELSNQDPTANVDSTQYISQMAQFTSMEQMSNLNTTMSSFANQSLVGKGVTVNVLDSEGNPYTGVVNAVTTQNGSTTLSVTVNEKGTNVEKNFDLNTVVSVVNVPDYSLPVLNNLNGNMSFLLASGFIGKNVELTEKDSSDKNIKGTVIGVSKDNGVVNIKLKVDGSDEILTVSVDKVSKVENKE</sequence>
<protein>
    <recommendedName>
        <fullName evidence="3">Basal-body rod modification protein FlgD</fullName>
    </recommendedName>
</protein>